<name>A0A1G4VSD6_9MYCO</name>
<gene>
    <name evidence="2" type="ORF">SAMN02799620_01514</name>
</gene>
<proteinExistence type="predicted"/>
<dbReference type="Proteomes" id="UP000199707">
    <property type="component" value="Unassembled WGS sequence"/>
</dbReference>
<evidence type="ECO:0000313" key="2">
    <source>
        <dbReference type="EMBL" id="SCX11122.1"/>
    </source>
</evidence>
<evidence type="ECO:0000256" key="1">
    <source>
        <dbReference type="SAM" id="MobiDB-lite"/>
    </source>
</evidence>
<reference evidence="3" key="1">
    <citation type="submission" date="2016-10" db="EMBL/GenBank/DDBJ databases">
        <authorList>
            <person name="Varghese N."/>
            <person name="Submissions S."/>
        </authorList>
    </citation>
    <scope>NUCLEOTIDE SEQUENCE [LARGE SCALE GENOMIC DNA]</scope>
    <source>
        <strain evidence="3">UNC267MFSha1.1M11</strain>
    </source>
</reference>
<evidence type="ECO:0000313" key="3">
    <source>
        <dbReference type="Proteomes" id="UP000199707"/>
    </source>
</evidence>
<dbReference type="AlphaFoldDB" id="A0A1G4VSD6"/>
<accession>A0A1G4VSD6</accession>
<protein>
    <submittedName>
        <fullName evidence="2">Uncharacterized protein</fullName>
    </submittedName>
</protein>
<sequence length="91" mass="9810">MSLPSGTDFSAIIKGSGDVWKQWGLQVLERDGFTKPNRFGYAPDGYLLQIEARRDSTYPPSLVGSSPHFSGKLRSPNVTKPSLISQSPAGG</sequence>
<feature type="region of interest" description="Disordered" evidence="1">
    <location>
        <begin position="59"/>
        <end position="91"/>
    </location>
</feature>
<feature type="compositionally biased region" description="Polar residues" evidence="1">
    <location>
        <begin position="76"/>
        <end position="91"/>
    </location>
</feature>
<dbReference type="EMBL" id="FMUB01000003">
    <property type="protein sequence ID" value="SCX11122.1"/>
    <property type="molecule type" value="Genomic_DNA"/>
</dbReference>
<organism evidence="2 3">
    <name type="scientific">Mycolicibacterium fluoranthenivorans</name>
    <dbReference type="NCBI Taxonomy" id="258505"/>
    <lineage>
        <taxon>Bacteria</taxon>
        <taxon>Bacillati</taxon>
        <taxon>Actinomycetota</taxon>
        <taxon>Actinomycetes</taxon>
        <taxon>Mycobacteriales</taxon>
        <taxon>Mycobacteriaceae</taxon>
        <taxon>Mycolicibacterium</taxon>
    </lineage>
</organism>